<dbReference type="InterPro" id="IPR003776">
    <property type="entry name" value="YcaO-like_dom"/>
</dbReference>
<dbReference type="AlphaFoldDB" id="A0A081BM49"/>
<dbReference type="PROSITE" id="PS51664">
    <property type="entry name" value="YCAO"/>
    <property type="match status" value="1"/>
</dbReference>
<accession>A0A081BM49</accession>
<dbReference type="EMBL" id="DF820457">
    <property type="protein sequence ID" value="GAK51465.1"/>
    <property type="molecule type" value="Genomic_DNA"/>
</dbReference>
<dbReference type="Proteomes" id="UP000030700">
    <property type="component" value="Unassembled WGS sequence"/>
</dbReference>
<dbReference type="PANTHER" id="PTHR37809">
    <property type="entry name" value="RIBOSOMAL PROTEIN S12 METHYLTHIOTRANSFERASE ACCESSORY FACTOR YCAO"/>
    <property type="match status" value="1"/>
</dbReference>
<gene>
    <name evidence="2" type="ORF">U14_02709</name>
</gene>
<evidence type="ECO:0000313" key="3">
    <source>
        <dbReference type="Proteomes" id="UP000030700"/>
    </source>
</evidence>
<protein>
    <submittedName>
        <fullName evidence="2">YcaO-like family protein</fullName>
    </submittedName>
</protein>
<dbReference type="PANTHER" id="PTHR37809:SF1">
    <property type="entry name" value="RIBOSOMAL PROTEIN S12 METHYLTHIOTRANSFERASE ACCESSORY FACTOR YCAO"/>
    <property type="match status" value="1"/>
</dbReference>
<dbReference type="Gene3D" id="3.30.40.250">
    <property type="match status" value="1"/>
</dbReference>
<dbReference type="Gene3D" id="3.90.930.60">
    <property type="match status" value="1"/>
</dbReference>
<dbReference type="Pfam" id="PF02624">
    <property type="entry name" value="YcaO"/>
    <property type="match status" value="1"/>
</dbReference>
<dbReference type="STRING" id="1499966.U14_02709"/>
<proteinExistence type="predicted"/>
<organism evidence="2">
    <name type="scientific">Candidatus Moduliflexus flocculans</name>
    <dbReference type="NCBI Taxonomy" id="1499966"/>
    <lineage>
        <taxon>Bacteria</taxon>
        <taxon>Candidatus Moduliflexota</taxon>
        <taxon>Candidatus Moduliflexia</taxon>
        <taxon>Candidatus Moduliflexales</taxon>
        <taxon>Candidatus Moduliflexaceae</taxon>
    </lineage>
</organism>
<dbReference type="NCBIfam" id="TIGR03604">
    <property type="entry name" value="TOMM_cyclo_SagD"/>
    <property type="match status" value="1"/>
</dbReference>
<dbReference type="InterPro" id="IPR022291">
    <property type="entry name" value="Bacteriocin_synth_cyclodeHase"/>
</dbReference>
<dbReference type="Pfam" id="PF21084">
    <property type="entry name" value="WHD_DUF4423_like"/>
    <property type="match status" value="1"/>
</dbReference>
<reference evidence="2" key="1">
    <citation type="journal article" date="2015" name="PeerJ">
        <title>First genomic representation of candidate bacterial phylum KSB3 points to enhanced environmental sensing as a trigger of wastewater bulking.</title>
        <authorList>
            <person name="Sekiguchi Y."/>
            <person name="Ohashi A."/>
            <person name="Parks D.H."/>
            <person name="Yamauchi T."/>
            <person name="Tyson G.W."/>
            <person name="Hugenholtz P."/>
        </authorList>
    </citation>
    <scope>NUCLEOTIDE SEQUENCE [LARGE SCALE GENOMIC DNA]</scope>
</reference>
<dbReference type="NCBIfam" id="TIGR03882">
    <property type="entry name" value="cyclo_dehyd_2"/>
    <property type="match status" value="1"/>
</dbReference>
<feature type="domain" description="YcaO" evidence="1">
    <location>
        <begin position="376"/>
        <end position="749"/>
    </location>
</feature>
<dbReference type="Gene3D" id="3.30.1330.230">
    <property type="match status" value="2"/>
</dbReference>
<sequence length="749" mass="85302">MLEKPKFKPHFHVEVAPDEDVVYLLSEKRHYALRGLLYRAIAPFLDGTHAVNDIEEKLKAFVSEASIRYALERLETQGYLVDAADAPADATAAFWHLHGIDPNQANWQKTPARVALHTFGEVQAEPFAAQLSALGIQPDHAGELAVALVDDYLQDGLREFNQERLQAGSPWLLVKPVGAVLWIGPLFIPGETGCWYCLAHRLAEHRKVESSLQYQIERSAPFPVSRAMLPSTLQTGCALAATQVALCLADIAHSPLKGTIITLDAATLQTDKHILSKRPQCPICGMPHDEEPRPLQLQSRKKFFTEDGGHRICSPTETFKRYGHLISPITGIVTELRQMFTDANGLITMYAGIHRLSLVNRNYAELQRALRNNSTGKGRSDLQSRASAFSEAVERYSAIYQGHEFRIRMPYSQADERFIPIERCMLFSEEQYRCREEWNRSHLSLEHVPIRLDPETPIDWTPVWSCTAQTVKYVPTAYCYLRYTDPADGGDLFYSVESNGFAAGNVLEEAILQAFFEVVERDSVSIWWYNRLQRPAVDLDSFHDSYFDALREYYAALSRELWVLDLTTDSTIPTYAAISRTVGREDEMLTFGYGTHFDVRIALSRALTEMNQSLYLMESGRMAERARSEREQFMKDWNRTGRLEHLPYLAPDRSVPAKTRSSYSEWYREDILDDLERCFEITRNLGAEFLVNDVTRPDIGMSVVKVIVPGLRHIRARFAPGRLYDVPVKLGWIPKPISESEMNPITIWM</sequence>
<dbReference type="NCBIfam" id="TIGR00702">
    <property type="entry name" value="YcaO-type kinase domain"/>
    <property type="match status" value="1"/>
</dbReference>
<dbReference type="Gene3D" id="3.30.160.660">
    <property type="match status" value="1"/>
</dbReference>
<dbReference type="HOGENOM" id="CLU_020793_0_0_0"/>
<dbReference type="InterPro" id="IPR027624">
    <property type="entry name" value="TOMM_cyclo_SagD"/>
</dbReference>
<keyword evidence="3" id="KW-1185">Reference proteome</keyword>
<dbReference type="InterPro" id="IPR049274">
    <property type="entry name" value="LynD/TruD_wHTH-like"/>
</dbReference>
<dbReference type="Gene3D" id="3.40.50.720">
    <property type="entry name" value="NAD(P)-binding Rossmann-like Domain"/>
    <property type="match status" value="1"/>
</dbReference>
<evidence type="ECO:0000313" key="2">
    <source>
        <dbReference type="EMBL" id="GAK51465.1"/>
    </source>
</evidence>
<evidence type="ECO:0000259" key="1">
    <source>
        <dbReference type="PROSITE" id="PS51664"/>
    </source>
</evidence>
<name>A0A081BM49_9BACT</name>